<evidence type="ECO:0000256" key="2">
    <source>
        <dbReference type="SAM" id="Phobius"/>
    </source>
</evidence>
<dbReference type="EMBL" id="CAOQHR010000005">
    <property type="protein sequence ID" value="CAI6334360.1"/>
    <property type="molecule type" value="Genomic_DNA"/>
</dbReference>
<evidence type="ECO:0008006" key="5">
    <source>
        <dbReference type="Google" id="ProtNLM"/>
    </source>
</evidence>
<feature type="compositionally biased region" description="Acidic residues" evidence="1">
    <location>
        <begin position="91"/>
        <end position="103"/>
    </location>
</feature>
<dbReference type="Pfam" id="PF11735">
    <property type="entry name" value="CAP59_mtransfer"/>
    <property type="match status" value="1"/>
</dbReference>
<feature type="region of interest" description="Disordered" evidence="1">
    <location>
        <begin position="441"/>
        <end position="486"/>
    </location>
</feature>
<dbReference type="Proteomes" id="UP001152607">
    <property type="component" value="Unassembled WGS sequence"/>
</dbReference>
<gene>
    <name evidence="3" type="ORF">PDIGIT_LOCUS7417</name>
</gene>
<protein>
    <recommendedName>
        <fullName evidence="5">Glycosyltransferase family 69 protein</fullName>
    </recommendedName>
</protein>
<accession>A0A9W4UE83</accession>
<keyword evidence="4" id="KW-1185">Reference proteome</keyword>
<feature type="region of interest" description="Disordered" evidence="1">
    <location>
        <begin position="80"/>
        <end position="103"/>
    </location>
</feature>
<dbReference type="OrthoDB" id="262547at2759"/>
<feature type="region of interest" description="Disordered" evidence="1">
    <location>
        <begin position="528"/>
        <end position="551"/>
    </location>
</feature>
<sequence>MPTSTMRRMQRSSLATLHSYRQHHHRYEPLPIRDIDDIVEEEDDHGSFHPQTASPDEDTSRPVKTPSWVSSVGEGFTYSRGAGQRGYTELGDGDDGHEWDDDDNDDGHYDDKWRGGSKKASWAGWLGGGVPLPTVKGFTNRKIYAHYLTPRRRKRSVLRCIYWTVFSFPYACLFLVLIAATLFPSYTYHPPHYTELRRRAEASREPGRANVYNEKVFIAASIYEKEGALTSGAWGNSMRELVDLLGPENVHLSLYENDADGLTKQSLARFERNLPCNKTIVSEDLDLHSLPRVALPNPAAAPRIKRIAFLADVRNKALAPLSTATQAGIRFDRLLYVNDVNFDPVDAAQLLLSTNRDPRTGRANYAAACAVDFINAFKFYDRFALRDTEGHPPGIPFFPWFTSEGEGKSRKDVLAGKDAVRVKSCWGGMTAFEARWFQEGIPTTQSGTGDDDEVAEDARHSTSTTATATKPAHNETGNATANPEPLTGMQIAAPLRFRYNPDPFWDSSECCLIHADLAFRLRQSSSSPLHLPTASSSTTEPGEAHPADDDDTRIYMNPFIRVAYDPTTLSYLPLVRRPEKLYALIHDILNRCVGFPGFNPRRSETPGHVVSDVEWVPLPRNSTNIVDDNGEWMGKWKHVQRVAGTGGFCGTRQLLVINEDRGGDGDGERWSKVELPPPPPPP</sequence>
<feature type="region of interest" description="Disordered" evidence="1">
    <location>
        <begin position="660"/>
        <end position="682"/>
    </location>
</feature>
<keyword evidence="2" id="KW-1133">Transmembrane helix</keyword>
<keyword evidence="2" id="KW-0812">Transmembrane</keyword>
<dbReference type="AlphaFoldDB" id="A0A9W4UE83"/>
<dbReference type="PANTHER" id="PTHR34144">
    <property type="entry name" value="CHROMOSOME 8, WHOLE GENOME SHOTGUN SEQUENCE"/>
    <property type="match status" value="1"/>
</dbReference>
<feature type="compositionally biased region" description="Polar residues" evidence="1">
    <location>
        <begin position="528"/>
        <end position="540"/>
    </location>
</feature>
<feature type="region of interest" description="Disordered" evidence="1">
    <location>
        <begin position="42"/>
        <end position="68"/>
    </location>
</feature>
<feature type="transmembrane region" description="Helical" evidence="2">
    <location>
        <begin position="160"/>
        <end position="183"/>
    </location>
</feature>
<proteinExistence type="predicted"/>
<evidence type="ECO:0000313" key="4">
    <source>
        <dbReference type="Proteomes" id="UP001152607"/>
    </source>
</evidence>
<feature type="compositionally biased region" description="Basic and acidic residues" evidence="1">
    <location>
        <begin position="660"/>
        <end position="672"/>
    </location>
</feature>
<dbReference type="InterPro" id="IPR021047">
    <property type="entry name" value="Mannosyltransferase_CMT1"/>
</dbReference>
<keyword evidence="2" id="KW-0472">Membrane</keyword>
<dbReference type="PANTHER" id="PTHR34144:SF8">
    <property type="entry name" value="GLYCOSYLTRANSFERASE FAMILY 69 PROTEIN"/>
    <property type="match status" value="1"/>
</dbReference>
<evidence type="ECO:0000256" key="1">
    <source>
        <dbReference type="SAM" id="MobiDB-lite"/>
    </source>
</evidence>
<reference evidence="3" key="1">
    <citation type="submission" date="2023-01" db="EMBL/GenBank/DDBJ databases">
        <authorList>
            <person name="Van Ghelder C."/>
            <person name="Rancurel C."/>
        </authorList>
    </citation>
    <scope>NUCLEOTIDE SEQUENCE</scope>
    <source>
        <strain evidence="3">CNCM I-4278</strain>
    </source>
</reference>
<organism evidence="3 4">
    <name type="scientific">Periconia digitata</name>
    <dbReference type="NCBI Taxonomy" id="1303443"/>
    <lineage>
        <taxon>Eukaryota</taxon>
        <taxon>Fungi</taxon>
        <taxon>Dikarya</taxon>
        <taxon>Ascomycota</taxon>
        <taxon>Pezizomycotina</taxon>
        <taxon>Dothideomycetes</taxon>
        <taxon>Pleosporomycetidae</taxon>
        <taxon>Pleosporales</taxon>
        <taxon>Massarineae</taxon>
        <taxon>Periconiaceae</taxon>
        <taxon>Periconia</taxon>
    </lineage>
</organism>
<name>A0A9W4UE83_9PLEO</name>
<evidence type="ECO:0000313" key="3">
    <source>
        <dbReference type="EMBL" id="CAI6334360.1"/>
    </source>
</evidence>
<comment type="caution">
    <text evidence="3">The sequence shown here is derived from an EMBL/GenBank/DDBJ whole genome shotgun (WGS) entry which is preliminary data.</text>
</comment>